<evidence type="ECO:0000313" key="2">
    <source>
        <dbReference type="Proteomes" id="UP000515211"/>
    </source>
</evidence>
<organism evidence="2 3">
    <name type="scientific">Arachis duranensis</name>
    <name type="common">Wild peanut</name>
    <dbReference type="NCBI Taxonomy" id="130453"/>
    <lineage>
        <taxon>Eukaryota</taxon>
        <taxon>Viridiplantae</taxon>
        <taxon>Streptophyta</taxon>
        <taxon>Embryophyta</taxon>
        <taxon>Tracheophyta</taxon>
        <taxon>Spermatophyta</taxon>
        <taxon>Magnoliopsida</taxon>
        <taxon>eudicotyledons</taxon>
        <taxon>Gunneridae</taxon>
        <taxon>Pentapetalae</taxon>
        <taxon>rosids</taxon>
        <taxon>fabids</taxon>
        <taxon>Fabales</taxon>
        <taxon>Fabaceae</taxon>
        <taxon>Papilionoideae</taxon>
        <taxon>50 kb inversion clade</taxon>
        <taxon>dalbergioids sensu lato</taxon>
        <taxon>Dalbergieae</taxon>
        <taxon>Pterocarpus clade</taxon>
        <taxon>Arachis</taxon>
    </lineage>
</organism>
<evidence type="ECO:0000313" key="3">
    <source>
        <dbReference type="RefSeq" id="XP_015956619.1"/>
    </source>
</evidence>
<reference evidence="3" key="2">
    <citation type="submission" date="2025-08" db="UniProtKB">
        <authorList>
            <consortium name="RefSeq"/>
        </authorList>
    </citation>
    <scope>IDENTIFICATION</scope>
    <source>
        <tissue evidence="3">Whole plant</tissue>
    </source>
</reference>
<dbReference type="SUPFAM" id="SSF50969">
    <property type="entry name" value="YVTN repeat-like/Quinoprotein amine dehydrogenase"/>
    <property type="match status" value="1"/>
</dbReference>
<dbReference type="InterPro" id="IPR050942">
    <property type="entry name" value="F-box_BR-signaling"/>
</dbReference>
<proteinExistence type="predicted"/>
<dbReference type="PANTHER" id="PTHR44259">
    <property type="entry name" value="OS07G0183000 PROTEIN-RELATED"/>
    <property type="match status" value="1"/>
</dbReference>
<name>A0A6P4CYX0_ARADU</name>
<dbReference type="GeneID" id="107480937"/>
<dbReference type="InterPro" id="IPR011044">
    <property type="entry name" value="Quino_amine_DH_bsu"/>
</dbReference>
<dbReference type="Pfam" id="PF03478">
    <property type="entry name" value="Beta-prop_KIB1-4"/>
    <property type="match status" value="1"/>
</dbReference>
<dbReference type="PANTHER" id="PTHR44259:SF107">
    <property type="entry name" value="F-BOX PROTEIN SKIP23-LIKE"/>
    <property type="match status" value="1"/>
</dbReference>
<dbReference type="RefSeq" id="XP_015956619.1">
    <property type="nucleotide sequence ID" value="XM_016101133.1"/>
</dbReference>
<feature type="domain" description="KIB1-4 beta-propeller" evidence="1">
    <location>
        <begin position="89"/>
        <end position="387"/>
    </location>
</feature>
<reference evidence="2" key="1">
    <citation type="journal article" date="2016" name="Nat. Genet.">
        <title>The genome sequences of Arachis duranensis and Arachis ipaensis, the diploid ancestors of cultivated peanut.</title>
        <authorList>
            <person name="Bertioli D.J."/>
            <person name="Cannon S.B."/>
            <person name="Froenicke L."/>
            <person name="Huang G."/>
            <person name="Farmer A.D."/>
            <person name="Cannon E.K."/>
            <person name="Liu X."/>
            <person name="Gao D."/>
            <person name="Clevenger J."/>
            <person name="Dash S."/>
            <person name="Ren L."/>
            <person name="Moretzsohn M.C."/>
            <person name="Shirasawa K."/>
            <person name="Huang W."/>
            <person name="Vidigal B."/>
            <person name="Abernathy B."/>
            <person name="Chu Y."/>
            <person name="Niederhuth C.E."/>
            <person name="Umale P."/>
            <person name="Araujo A.C."/>
            <person name="Kozik A."/>
            <person name="Kim K.D."/>
            <person name="Burow M.D."/>
            <person name="Varshney R.K."/>
            <person name="Wang X."/>
            <person name="Zhang X."/>
            <person name="Barkley N."/>
            <person name="Guimaraes P.M."/>
            <person name="Isobe S."/>
            <person name="Guo B."/>
            <person name="Liao B."/>
            <person name="Stalker H.T."/>
            <person name="Schmitz R.J."/>
            <person name="Scheffler B.E."/>
            <person name="Leal-Bertioli S.C."/>
            <person name="Xun X."/>
            <person name="Jackson S.A."/>
            <person name="Michelmore R."/>
            <person name="Ozias-Akins P."/>
        </authorList>
    </citation>
    <scope>NUCLEOTIDE SEQUENCE [LARGE SCALE GENOMIC DNA]</scope>
    <source>
        <strain evidence="2">cv. V14167</strain>
    </source>
</reference>
<dbReference type="Proteomes" id="UP000515211">
    <property type="component" value="Chromosome 3"/>
</dbReference>
<gene>
    <name evidence="3" type="primary">LOC107480937</name>
</gene>
<keyword evidence="2" id="KW-1185">Reference proteome</keyword>
<dbReference type="KEGG" id="adu:107480937"/>
<protein>
    <submittedName>
        <fullName evidence="3">F-box protein At1g65770</fullName>
    </submittedName>
</protein>
<accession>A0A6P4CYX0</accession>
<sequence length="411" mass="47177">MGEVDQWENIHEDMLNQIAKRLYSYDDYLQLPLVCKQWNSKLPKIPNGIKAPWLLVPIGGAAKEPFKAGKDICHVSQLPTIDEETVDTFSVEEKGIYHLKLELQYNLIRGSCHGWLIIVSIYEGTIRMLNPLTKVCLDLPPISTLPNVNDDGDECSYYLGPFKYITDIVYAYKIIVWKVVINSAPINDNDNNNNFMAVALYGAAHLAFYKSNSRKWIKLTTNADRYTYFQDVIFFQEKIYIIDDNGQLYEFDTNTKAEPVRITHEVTPPSDVVTQEEVTNLKYLIGCADGSLLMVVRHVHNLMQQDNQRSYETIKFDIYELKKNANTWSRITSLGNYVLVIGFNGSVQMLADDFSNCKGNQIFFTDNFVDDQTLDDVVYYHNIGIFNLEDESCQTVLSDVNFFCPPVWILP</sequence>
<evidence type="ECO:0000259" key="1">
    <source>
        <dbReference type="Pfam" id="PF03478"/>
    </source>
</evidence>
<dbReference type="AlphaFoldDB" id="A0A6P4CYX0"/>
<dbReference type="InterPro" id="IPR005174">
    <property type="entry name" value="KIB1-4_b-propeller"/>
</dbReference>